<evidence type="ECO:0000256" key="2">
    <source>
        <dbReference type="ARBA" id="ARBA00023125"/>
    </source>
</evidence>
<dbReference type="InterPro" id="IPR036390">
    <property type="entry name" value="WH_DNA-bd_sf"/>
</dbReference>
<dbReference type="CDD" id="cd00090">
    <property type="entry name" value="HTH_ARSR"/>
    <property type="match status" value="1"/>
</dbReference>
<dbReference type="GO" id="GO:0043565">
    <property type="term" value="F:sequence-specific DNA binding"/>
    <property type="evidence" value="ECO:0007669"/>
    <property type="project" value="InterPro"/>
</dbReference>
<protein>
    <submittedName>
        <fullName evidence="6">AsnC family transcriptional regulator</fullName>
    </submittedName>
</protein>
<keyword evidence="4" id="KW-0804">Transcription</keyword>
<keyword evidence="7" id="KW-1185">Reference proteome</keyword>
<dbReference type="Proteomes" id="UP000256845">
    <property type="component" value="Unassembled WGS sequence"/>
</dbReference>
<keyword evidence="3" id="KW-0010">Activator</keyword>
<sequence>MKLDRLDLKILKIMQENGRITKLRLAEKINLSPTASWERLRKLEQSGVIESYHARLNLEKVVKLIDVLVHITLKRHRQEDFSIFENRIRQIPEITECQATGGGMDYLMKVTVPDIVSYQSLMDDLLQAEIGIDRYFTYVVTKSIKPAVSPLLDRLHSFLEEF</sequence>
<dbReference type="Pfam" id="PF13412">
    <property type="entry name" value="HTH_24"/>
    <property type="match status" value="1"/>
</dbReference>
<dbReference type="Gene3D" id="3.30.70.920">
    <property type="match status" value="1"/>
</dbReference>
<dbReference type="InterPro" id="IPR019887">
    <property type="entry name" value="Tscrpt_reg_AsnC/Lrp_C"/>
</dbReference>
<dbReference type="PANTHER" id="PTHR30154">
    <property type="entry name" value="LEUCINE-RESPONSIVE REGULATORY PROTEIN"/>
    <property type="match status" value="1"/>
</dbReference>
<dbReference type="InterPro" id="IPR019888">
    <property type="entry name" value="Tscrpt_reg_AsnC-like"/>
</dbReference>
<evidence type="ECO:0000259" key="5">
    <source>
        <dbReference type="PROSITE" id="PS50956"/>
    </source>
</evidence>
<dbReference type="PRINTS" id="PR00033">
    <property type="entry name" value="HTHASNC"/>
</dbReference>
<dbReference type="GO" id="GO:0005829">
    <property type="term" value="C:cytosol"/>
    <property type="evidence" value="ECO:0007669"/>
    <property type="project" value="TreeGrafter"/>
</dbReference>
<comment type="caution">
    <text evidence="6">The sequence shown here is derived from an EMBL/GenBank/DDBJ whole genome shotgun (WGS) entry which is preliminary data.</text>
</comment>
<dbReference type="AlphaFoldDB" id="A0A3D9H1L2"/>
<dbReference type="PANTHER" id="PTHR30154:SF0">
    <property type="entry name" value="LEUCINE-RESPONSIVE REGULATORY PROTEIN"/>
    <property type="match status" value="1"/>
</dbReference>
<proteinExistence type="predicted"/>
<evidence type="ECO:0000256" key="1">
    <source>
        <dbReference type="ARBA" id="ARBA00023015"/>
    </source>
</evidence>
<gene>
    <name evidence="6" type="ORF">DFP90_1229</name>
</gene>
<evidence type="ECO:0000313" key="7">
    <source>
        <dbReference type="Proteomes" id="UP000256845"/>
    </source>
</evidence>
<dbReference type="GO" id="GO:0043200">
    <property type="term" value="P:response to amino acid"/>
    <property type="evidence" value="ECO:0007669"/>
    <property type="project" value="TreeGrafter"/>
</dbReference>
<dbReference type="InterPro" id="IPR011008">
    <property type="entry name" value="Dimeric_a/b-barrel"/>
</dbReference>
<dbReference type="OrthoDB" id="9813313at2"/>
<evidence type="ECO:0000256" key="3">
    <source>
        <dbReference type="ARBA" id="ARBA00023159"/>
    </source>
</evidence>
<dbReference type="GO" id="GO:0006355">
    <property type="term" value="P:regulation of DNA-templated transcription"/>
    <property type="evidence" value="ECO:0007669"/>
    <property type="project" value="UniProtKB-ARBA"/>
</dbReference>
<dbReference type="Pfam" id="PF01037">
    <property type="entry name" value="AsnC_trans_reg"/>
    <property type="match status" value="1"/>
</dbReference>
<accession>A0A3D9H1L2</accession>
<dbReference type="SMART" id="SM00344">
    <property type="entry name" value="HTH_ASNC"/>
    <property type="match status" value="1"/>
</dbReference>
<evidence type="ECO:0000256" key="4">
    <source>
        <dbReference type="ARBA" id="ARBA00023163"/>
    </source>
</evidence>
<dbReference type="Gene3D" id="1.10.10.10">
    <property type="entry name" value="Winged helix-like DNA-binding domain superfamily/Winged helix DNA-binding domain"/>
    <property type="match status" value="1"/>
</dbReference>
<keyword evidence="2" id="KW-0238">DNA-binding</keyword>
<evidence type="ECO:0000313" key="6">
    <source>
        <dbReference type="EMBL" id="RED43390.1"/>
    </source>
</evidence>
<name>A0A3D9H1L2_9PROT</name>
<dbReference type="PROSITE" id="PS50956">
    <property type="entry name" value="HTH_ASNC_2"/>
    <property type="match status" value="1"/>
</dbReference>
<dbReference type="InterPro" id="IPR000485">
    <property type="entry name" value="AsnC-type_HTH_dom"/>
</dbReference>
<keyword evidence="1" id="KW-0805">Transcription regulation</keyword>
<dbReference type="SUPFAM" id="SSF54909">
    <property type="entry name" value="Dimeric alpha+beta barrel"/>
    <property type="match status" value="1"/>
</dbReference>
<organism evidence="6 7">
    <name type="scientific">Aestuariispira insulae</name>
    <dbReference type="NCBI Taxonomy" id="1461337"/>
    <lineage>
        <taxon>Bacteria</taxon>
        <taxon>Pseudomonadati</taxon>
        <taxon>Pseudomonadota</taxon>
        <taxon>Alphaproteobacteria</taxon>
        <taxon>Rhodospirillales</taxon>
        <taxon>Kiloniellaceae</taxon>
        <taxon>Aestuariispira</taxon>
    </lineage>
</organism>
<dbReference type="RefSeq" id="WP_115939625.1">
    <property type="nucleotide sequence ID" value="NZ_QRDW01000022.1"/>
</dbReference>
<dbReference type="EMBL" id="QRDW01000022">
    <property type="protein sequence ID" value="RED43390.1"/>
    <property type="molecule type" value="Genomic_DNA"/>
</dbReference>
<reference evidence="6 7" key="1">
    <citation type="submission" date="2018-07" db="EMBL/GenBank/DDBJ databases">
        <title>Genomic Encyclopedia of Type Strains, Phase III (KMG-III): the genomes of soil and plant-associated and newly described type strains.</title>
        <authorList>
            <person name="Whitman W."/>
        </authorList>
    </citation>
    <scope>NUCLEOTIDE SEQUENCE [LARGE SCALE GENOMIC DNA]</scope>
    <source>
        <strain evidence="6 7">CECT 8488</strain>
    </source>
</reference>
<dbReference type="InterPro" id="IPR011991">
    <property type="entry name" value="ArsR-like_HTH"/>
</dbReference>
<dbReference type="InterPro" id="IPR036388">
    <property type="entry name" value="WH-like_DNA-bd_sf"/>
</dbReference>
<feature type="domain" description="HTH asnC-type" evidence="5">
    <location>
        <begin position="3"/>
        <end position="64"/>
    </location>
</feature>
<dbReference type="SUPFAM" id="SSF46785">
    <property type="entry name" value="Winged helix' DNA-binding domain"/>
    <property type="match status" value="1"/>
</dbReference>